<evidence type="ECO:0000256" key="5">
    <source>
        <dbReference type="ARBA" id="ARBA00023136"/>
    </source>
</evidence>
<dbReference type="Proteomes" id="UP001596977">
    <property type="component" value="Unassembled WGS sequence"/>
</dbReference>
<comment type="caution">
    <text evidence="7">The sequence shown here is derived from an EMBL/GenBank/DDBJ whole genome shotgun (WGS) entry which is preliminary data.</text>
</comment>
<feature type="transmembrane region" description="Helical" evidence="6">
    <location>
        <begin position="314"/>
        <end position="337"/>
    </location>
</feature>
<feature type="transmembrane region" description="Helical" evidence="6">
    <location>
        <begin position="12"/>
        <end position="32"/>
    </location>
</feature>
<dbReference type="InterPro" id="IPR002528">
    <property type="entry name" value="MATE_fam"/>
</dbReference>
<feature type="transmembrane region" description="Helical" evidence="6">
    <location>
        <begin position="89"/>
        <end position="119"/>
    </location>
</feature>
<reference evidence="8" key="1">
    <citation type="journal article" date="2019" name="Int. J. Syst. Evol. Microbiol.">
        <title>The Global Catalogue of Microorganisms (GCM) 10K type strain sequencing project: providing services to taxonomists for standard genome sequencing and annotation.</title>
        <authorList>
            <consortium name="The Broad Institute Genomics Platform"/>
            <consortium name="The Broad Institute Genome Sequencing Center for Infectious Disease"/>
            <person name="Wu L."/>
            <person name="Ma J."/>
        </authorList>
    </citation>
    <scope>NUCLEOTIDE SEQUENCE [LARGE SCALE GENOMIC DNA]</scope>
    <source>
        <strain evidence="8">CCUG 62982</strain>
    </source>
</reference>
<gene>
    <name evidence="7" type="ORF">ACFQ1E_00685</name>
</gene>
<dbReference type="NCBIfam" id="TIGR00797">
    <property type="entry name" value="matE"/>
    <property type="match status" value="1"/>
</dbReference>
<feature type="transmembrane region" description="Helical" evidence="6">
    <location>
        <begin position="349"/>
        <end position="367"/>
    </location>
</feature>
<evidence type="ECO:0000256" key="3">
    <source>
        <dbReference type="ARBA" id="ARBA00022692"/>
    </source>
</evidence>
<sequence>MSTALPLTRRSIFAQAWPIMLGQVTVPLVGLVDTAVIGRTGDAAALAGVALGATIINFIFWSFGFLRMGMTGMTAQAQGAGDRAEVDALLVRGLAVGAGVGMLLLAAQLLLIPAAFALLAGGPEVDANARAFVGARFLGAPACLALYAINGWLLGLGRSRAALALQIVWNLANALLDMLFVWHFDMGARGVGLGTAIAEWVALAVGLAIVGGHLRTAGRRRLLDGAAIRRLFAVNADIMLRTVALLALFAWLASAGARLGAETLAANQVLLQFVSIVAFVLDGFAFTAESRVGQAIGARDRPAMLRAIRLTGEFSLAAAILFSVAILAAGGAGIALMTTDAQVRATAGAMLPFVALLPLLGAPAWLLDGVFIGATAGRALRNAALASTGLYVASDLLLRPLGETGLWIAFLASYVYRAGALGLCVPGLLRSLAEPAPRT</sequence>
<comment type="subcellular location">
    <subcellularLocation>
        <location evidence="1">Membrane</location>
        <topology evidence="1">Multi-pass membrane protein</topology>
    </subcellularLocation>
</comment>
<feature type="transmembrane region" description="Helical" evidence="6">
    <location>
        <begin position="44"/>
        <end position="68"/>
    </location>
</feature>
<feature type="transmembrane region" description="Helical" evidence="6">
    <location>
        <begin position="190"/>
        <end position="210"/>
    </location>
</feature>
<dbReference type="InterPro" id="IPR044644">
    <property type="entry name" value="DinF-like"/>
</dbReference>
<evidence type="ECO:0000313" key="7">
    <source>
        <dbReference type="EMBL" id="MFD0944846.1"/>
    </source>
</evidence>
<keyword evidence="5 6" id="KW-0472">Membrane</keyword>
<dbReference type="PANTHER" id="PTHR42893:SF46">
    <property type="entry name" value="PROTEIN DETOXIFICATION 44, CHLOROPLASTIC"/>
    <property type="match status" value="1"/>
</dbReference>
<feature type="transmembrane region" description="Helical" evidence="6">
    <location>
        <begin position="231"/>
        <end position="253"/>
    </location>
</feature>
<dbReference type="EMBL" id="JBHTJG010000001">
    <property type="protein sequence ID" value="MFD0944846.1"/>
    <property type="molecule type" value="Genomic_DNA"/>
</dbReference>
<organism evidence="7 8">
    <name type="scientific">Sphingomonas canadensis</name>
    <dbReference type="NCBI Taxonomy" id="1219257"/>
    <lineage>
        <taxon>Bacteria</taxon>
        <taxon>Pseudomonadati</taxon>
        <taxon>Pseudomonadota</taxon>
        <taxon>Alphaproteobacteria</taxon>
        <taxon>Sphingomonadales</taxon>
        <taxon>Sphingomonadaceae</taxon>
        <taxon>Sphingomonas</taxon>
    </lineage>
</organism>
<evidence type="ECO:0000256" key="2">
    <source>
        <dbReference type="ARBA" id="ARBA00010199"/>
    </source>
</evidence>
<evidence type="ECO:0000256" key="1">
    <source>
        <dbReference type="ARBA" id="ARBA00004141"/>
    </source>
</evidence>
<dbReference type="RefSeq" id="WP_264942873.1">
    <property type="nucleotide sequence ID" value="NZ_JAPDRA010000001.1"/>
</dbReference>
<proteinExistence type="inferred from homology"/>
<evidence type="ECO:0000256" key="4">
    <source>
        <dbReference type="ARBA" id="ARBA00022989"/>
    </source>
</evidence>
<protein>
    <submittedName>
        <fullName evidence="7">MATE family efflux transporter</fullName>
    </submittedName>
</protein>
<keyword evidence="8" id="KW-1185">Reference proteome</keyword>
<feature type="transmembrane region" description="Helical" evidence="6">
    <location>
        <begin position="161"/>
        <end position="184"/>
    </location>
</feature>
<feature type="transmembrane region" description="Helical" evidence="6">
    <location>
        <begin position="131"/>
        <end position="149"/>
    </location>
</feature>
<feature type="transmembrane region" description="Helical" evidence="6">
    <location>
        <begin position="273"/>
        <end position="293"/>
    </location>
</feature>
<accession>A0ABW3H051</accession>
<dbReference type="CDD" id="cd13136">
    <property type="entry name" value="MATE_DinF_like"/>
    <property type="match status" value="1"/>
</dbReference>
<keyword evidence="3 6" id="KW-0812">Transmembrane</keyword>
<dbReference type="Pfam" id="PF01554">
    <property type="entry name" value="MatE"/>
    <property type="match status" value="2"/>
</dbReference>
<keyword evidence="4 6" id="KW-1133">Transmembrane helix</keyword>
<evidence type="ECO:0000256" key="6">
    <source>
        <dbReference type="SAM" id="Phobius"/>
    </source>
</evidence>
<evidence type="ECO:0000313" key="8">
    <source>
        <dbReference type="Proteomes" id="UP001596977"/>
    </source>
</evidence>
<name>A0ABW3H051_9SPHN</name>
<dbReference type="PANTHER" id="PTHR42893">
    <property type="entry name" value="PROTEIN DETOXIFICATION 44, CHLOROPLASTIC-RELATED"/>
    <property type="match status" value="1"/>
</dbReference>
<comment type="similarity">
    <text evidence="2">Belongs to the multi antimicrobial extrusion (MATE) (TC 2.A.66.1) family.</text>
</comment>